<proteinExistence type="predicted"/>
<name>A0ABR3LRS2_9TELE</name>
<accession>A0ABR3LRS2</accession>
<protein>
    <submittedName>
        <fullName evidence="2">Uncharacterized protein</fullName>
    </submittedName>
</protein>
<comment type="caution">
    <text evidence="2">The sequence shown here is derived from an EMBL/GenBank/DDBJ whole genome shotgun (WGS) entry which is preliminary data.</text>
</comment>
<evidence type="ECO:0000313" key="3">
    <source>
        <dbReference type="Proteomes" id="UP001558613"/>
    </source>
</evidence>
<dbReference type="Proteomes" id="UP001558613">
    <property type="component" value="Unassembled WGS sequence"/>
</dbReference>
<reference evidence="2 3" key="1">
    <citation type="submission" date="2023-09" db="EMBL/GenBank/DDBJ databases">
        <authorList>
            <person name="Wang M."/>
        </authorList>
    </citation>
    <scope>NUCLEOTIDE SEQUENCE [LARGE SCALE GENOMIC DNA]</scope>
    <source>
        <strain evidence="2">GT-2023</strain>
        <tissue evidence="2">Liver</tissue>
    </source>
</reference>
<evidence type="ECO:0000313" key="2">
    <source>
        <dbReference type="EMBL" id="KAL1255587.1"/>
    </source>
</evidence>
<feature type="region of interest" description="Disordered" evidence="1">
    <location>
        <begin position="28"/>
        <end position="61"/>
    </location>
</feature>
<dbReference type="EMBL" id="JAYMGO010000019">
    <property type="protein sequence ID" value="KAL1255587.1"/>
    <property type="molecule type" value="Genomic_DNA"/>
</dbReference>
<sequence length="80" mass="8638">MFTQSLSLCKDDTDRDLNGKASPAHFTLSNVADKQKRAAENFDGTSTRSVRGSGGSGSPLEWRRSVSSFVCVRPAARETS</sequence>
<keyword evidence="3" id="KW-1185">Reference proteome</keyword>
<evidence type="ECO:0000256" key="1">
    <source>
        <dbReference type="SAM" id="MobiDB-lite"/>
    </source>
</evidence>
<organism evidence="2 3">
    <name type="scientific">Cirrhinus molitorella</name>
    <name type="common">mud carp</name>
    <dbReference type="NCBI Taxonomy" id="172907"/>
    <lineage>
        <taxon>Eukaryota</taxon>
        <taxon>Metazoa</taxon>
        <taxon>Chordata</taxon>
        <taxon>Craniata</taxon>
        <taxon>Vertebrata</taxon>
        <taxon>Euteleostomi</taxon>
        <taxon>Actinopterygii</taxon>
        <taxon>Neopterygii</taxon>
        <taxon>Teleostei</taxon>
        <taxon>Ostariophysi</taxon>
        <taxon>Cypriniformes</taxon>
        <taxon>Cyprinidae</taxon>
        <taxon>Labeoninae</taxon>
        <taxon>Labeonini</taxon>
        <taxon>Cirrhinus</taxon>
    </lineage>
</organism>
<gene>
    <name evidence="2" type="ORF">QQF64_013648</name>
</gene>